<sequence length="162" mass="18278">MKSSTYPVLIVAFLLFLNSCTSNSPRNDVEANRELIRRYHQVWSDGNVASLDSILAPDFVNHFLGAVDYKGVEAGKKFIDSHRTSFPDWKEEIVDMIAENDKVVTRYKSTGTHRGTFNGLDSTGRKVMISETSVYRIANGKVAEQWGFPDVMSLDNQLRAKK</sequence>
<dbReference type="AlphaFoldDB" id="A0A6M5Y5L6"/>
<feature type="signal peptide" evidence="1">
    <location>
        <begin position="1"/>
        <end position="24"/>
    </location>
</feature>
<accession>A0A6M5Y5L6</accession>
<protein>
    <submittedName>
        <fullName evidence="2">Ester cyclase</fullName>
    </submittedName>
</protein>
<dbReference type="Pfam" id="PF07366">
    <property type="entry name" value="SnoaL"/>
    <property type="match status" value="1"/>
</dbReference>
<dbReference type="RefSeq" id="WP_171739607.1">
    <property type="nucleotide sequence ID" value="NZ_CP053435.1"/>
</dbReference>
<feature type="chain" id="PRO_5027089164" evidence="1">
    <location>
        <begin position="25"/>
        <end position="162"/>
    </location>
</feature>
<dbReference type="EMBL" id="CP053435">
    <property type="protein sequence ID" value="QJW89767.1"/>
    <property type="molecule type" value="Genomic_DNA"/>
</dbReference>
<dbReference type="InterPro" id="IPR032710">
    <property type="entry name" value="NTF2-like_dom_sf"/>
</dbReference>
<organism evidence="2 3">
    <name type="scientific">Spirosoma taeanense</name>
    <dbReference type="NCBI Taxonomy" id="2735870"/>
    <lineage>
        <taxon>Bacteria</taxon>
        <taxon>Pseudomonadati</taxon>
        <taxon>Bacteroidota</taxon>
        <taxon>Cytophagia</taxon>
        <taxon>Cytophagales</taxon>
        <taxon>Cytophagaceae</taxon>
        <taxon>Spirosoma</taxon>
    </lineage>
</organism>
<dbReference type="PANTHER" id="PTHR38436">
    <property type="entry name" value="POLYKETIDE CYCLASE SNOAL-LIKE DOMAIN"/>
    <property type="match status" value="1"/>
</dbReference>
<dbReference type="KEGG" id="stae:HNV11_10430"/>
<gene>
    <name evidence="2" type="ORF">HNV11_10430</name>
</gene>
<name>A0A6M5Y5L6_9BACT</name>
<evidence type="ECO:0000256" key="1">
    <source>
        <dbReference type="SAM" id="SignalP"/>
    </source>
</evidence>
<keyword evidence="1" id="KW-0732">Signal</keyword>
<dbReference type="SUPFAM" id="SSF54427">
    <property type="entry name" value="NTF2-like"/>
    <property type="match status" value="1"/>
</dbReference>
<dbReference type="GO" id="GO:0030638">
    <property type="term" value="P:polyketide metabolic process"/>
    <property type="evidence" value="ECO:0007669"/>
    <property type="project" value="InterPro"/>
</dbReference>
<evidence type="ECO:0000313" key="3">
    <source>
        <dbReference type="Proteomes" id="UP000502756"/>
    </source>
</evidence>
<keyword evidence="3" id="KW-1185">Reference proteome</keyword>
<dbReference type="Gene3D" id="3.10.450.50">
    <property type="match status" value="1"/>
</dbReference>
<dbReference type="InterPro" id="IPR009959">
    <property type="entry name" value="Cyclase_SnoaL-like"/>
</dbReference>
<evidence type="ECO:0000313" key="2">
    <source>
        <dbReference type="EMBL" id="QJW89767.1"/>
    </source>
</evidence>
<dbReference type="Proteomes" id="UP000502756">
    <property type="component" value="Chromosome"/>
</dbReference>
<reference evidence="2 3" key="1">
    <citation type="submission" date="2020-05" db="EMBL/GenBank/DDBJ databases">
        <title>Genome sequencing of Spirosoma sp. TS118.</title>
        <authorList>
            <person name="Lee J.-H."/>
            <person name="Jeong S."/>
            <person name="Zhao L."/>
            <person name="Jung J.-H."/>
            <person name="Kim M.-K."/>
            <person name="Lim S."/>
        </authorList>
    </citation>
    <scope>NUCLEOTIDE SEQUENCE [LARGE SCALE GENOMIC DNA]</scope>
    <source>
        <strain evidence="2 3">TS118</strain>
    </source>
</reference>
<dbReference type="PANTHER" id="PTHR38436:SF1">
    <property type="entry name" value="ESTER CYCLASE"/>
    <property type="match status" value="1"/>
</dbReference>
<proteinExistence type="predicted"/>